<dbReference type="GO" id="GO:0047632">
    <property type="term" value="F:agmatine deiminase activity"/>
    <property type="evidence" value="ECO:0007669"/>
    <property type="project" value="TreeGrafter"/>
</dbReference>
<comment type="caution">
    <text evidence="2">The sequence shown here is derived from an EMBL/GenBank/DDBJ whole genome shotgun (WGS) entry which is preliminary data.</text>
</comment>
<keyword evidence="1" id="KW-0378">Hydrolase</keyword>
<dbReference type="AlphaFoldDB" id="A0A0B2BYJ2"/>
<dbReference type="STRING" id="1572751.PK98_13695"/>
<dbReference type="SUPFAM" id="SSF55909">
    <property type="entry name" value="Pentein"/>
    <property type="match status" value="1"/>
</dbReference>
<evidence type="ECO:0000256" key="1">
    <source>
        <dbReference type="ARBA" id="ARBA00022801"/>
    </source>
</evidence>
<dbReference type="GO" id="GO:0004668">
    <property type="term" value="F:protein-arginine deiminase activity"/>
    <property type="evidence" value="ECO:0007669"/>
    <property type="project" value="InterPro"/>
</dbReference>
<protein>
    <submittedName>
        <fullName evidence="2">Agmatine deiminase</fullName>
    </submittedName>
</protein>
<accession>A0A0B2BYJ2</accession>
<organism evidence="2 3">
    <name type="scientific">Croceibacterium mercuriale</name>
    <dbReference type="NCBI Taxonomy" id="1572751"/>
    <lineage>
        <taxon>Bacteria</taxon>
        <taxon>Pseudomonadati</taxon>
        <taxon>Pseudomonadota</taxon>
        <taxon>Alphaproteobacteria</taxon>
        <taxon>Sphingomonadales</taxon>
        <taxon>Erythrobacteraceae</taxon>
        <taxon>Croceibacterium</taxon>
    </lineage>
</organism>
<evidence type="ECO:0000313" key="3">
    <source>
        <dbReference type="Proteomes" id="UP000030988"/>
    </source>
</evidence>
<gene>
    <name evidence="2" type="ORF">PK98_13695</name>
</gene>
<sequence>MTHWHMPPEWAPQDWLWIGFPHDPAEWPDLAAAQVQLAAFASAVAESGQEVRLLVRDAANAMRAKALTHGAVQLERRDYGDVWLRDTGPLVLRDGAGKRLGQRFCFNGWGGKFVMDGDETIGAELAQDAGLAVRSADWVLEGGAIDGDGTGLVVTTEQCLLNPNRNPHLSRQEIEARLKADLGFTRVLWLGEGLQGDHTDGHVDNLARFVGPGRIAIPQASAGDDPNSEIFTDAKRRAEAAGLEVLAVPSPGWMGEGDEAEPASYMNFAICNKVVVVPTYGSPLDEEAVTAIGAMFPDRVAVGLSADAVLGGGGSFHCASQQMPSAG</sequence>
<proteinExistence type="predicted"/>
<dbReference type="GO" id="GO:0009446">
    <property type="term" value="P:putrescine biosynthetic process"/>
    <property type="evidence" value="ECO:0007669"/>
    <property type="project" value="InterPro"/>
</dbReference>
<dbReference type="Gene3D" id="3.75.10.10">
    <property type="entry name" value="L-arginine/glycine Amidinotransferase, Chain A"/>
    <property type="match status" value="1"/>
</dbReference>
<evidence type="ECO:0000313" key="2">
    <source>
        <dbReference type="EMBL" id="KHL24915.1"/>
    </source>
</evidence>
<keyword evidence="3" id="KW-1185">Reference proteome</keyword>
<dbReference type="OrthoDB" id="9808013at2"/>
<dbReference type="RefSeq" id="WP_039097380.1">
    <property type="nucleotide sequence ID" value="NZ_JTDN01000002.1"/>
</dbReference>
<reference evidence="2 3" key="1">
    <citation type="submission" date="2014-11" db="EMBL/GenBank/DDBJ databases">
        <title>Draft genome sequence of Kirrobacter mercurialis.</title>
        <authorList>
            <person name="Coil D.A."/>
            <person name="Eisen J.A."/>
        </authorList>
    </citation>
    <scope>NUCLEOTIDE SEQUENCE [LARGE SCALE GENOMIC DNA]</scope>
    <source>
        <strain evidence="2 3">Coronado</strain>
    </source>
</reference>
<dbReference type="PANTHER" id="PTHR31377:SF0">
    <property type="entry name" value="AGMATINE DEIMINASE-RELATED"/>
    <property type="match status" value="1"/>
</dbReference>
<dbReference type="PANTHER" id="PTHR31377">
    <property type="entry name" value="AGMATINE DEIMINASE-RELATED"/>
    <property type="match status" value="1"/>
</dbReference>
<name>A0A0B2BYJ2_9SPHN</name>
<dbReference type="EMBL" id="JTDN01000002">
    <property type="protein sequence ID" value="KHL24915.1"/>
    <property type="molecule type" value="Genomic_DNA"/>
</dbReference>
<dbReference type="InterPro" id="IPR007466">
    <property type="entry name" value="Peptidyl-Arg-deiminase_porph"/>
</dbReference>
<dbReference type="Pfam" id="PF04371">
    <property type="entry name" value="PAD_porph"/>
    <property type="match status" value="1"/>
</dbReference>
<dbReference type="Proteomes" id="UP000030988">
    <property type="component" value="Unassembled WGS sequence"/>
</dbReference>